<sequence length="14" mass="1356">MAAVSGTKSSESSD</sequence>
<comment type="caution">
    <text evidence="1">The sequence shown here is derived from an EMBL/GenBank/DDBJ whole genome shotgun (WGS) entry which is preliminary data.</text>
</comment>
<accession>A0AAV4NM34</accession>
<gene>
    <name evidence="1" type="ORF">CEXT_317501</name>
</gene>
<proteinExistence type="predicted"/>
<protein>
    <submittedName>
        <fullName evidence="1">Uncharacterized protein</fullName>
    </submittedName>
</protein>
<name>A0AAV4NM34_CAEEX</name>
<organism evidence="1 2">
    <name type="scientific">Caerostris extrusa</name>
    <name type="common">Bark spider</name>
    <name type="synonym">Caerostris bankana</name>
    <dbReference type="NCBI Taxonomy" id="172846"/>
    <lineage>
        <taxon>Eukaryota</taxon>
        <taxon>Metazoa</taxon>
        <taxon>Ecdysozoa</taxon>
        <taxon>Arthropoda</taxon>
        <taxon>Chelicerata</taxon>
        <taxon>Arachnida</taxon>
        <taxon>Araneae</taxon>
        <taxon>Araneomorphae</taxon>
        <taxon>Entelegynae</taxon>
        <taxon>Araneoidea</taxon>
        <taxon>Araneidae</taxon>
        <taxon>Caerostris</taxon>
    </lineage>
</organism>
<evidence type="ECO:0000313" key="2">
    <source>
        <dbReference type="Proteomes" id="UP001054945"/>
    </source>
</evidence>
<evidence type="ECO:0000313" key="1">
    <source>
        <dbReference type="EMBL" id="GIX85365.1"/>
    </source>
</evidence>
<dbReference type="EMBL" id="BPLR01021055">
    <property type="protein sequence ID" value="GIX85365.1"/>
    <property type="molecule type" value="Genomic_DNA"/>
</dbReference>
<keyword evidence="2" id="KW-1185">Reference proteome</keyword>
<dbReference type="Proteomes" id="UP001054945">
    <property type="component" value="Unassembled WGS sequence"/>
</dbReference>
<feature type="non-terminal residue" evidence="1">
    <location>
        <position position="14"/>
    </location>
</feature>
<reference evidence="1 2" key="1">
    <citation type="submission" date="2021-06" db="EMBL/GenBank/DDBJ databases">
        <title>Caerostris extrusa draft genome.</title>
        <authorList>
            <person name="Kono N."/>
            <person name="Arakawa K."/>
        </authorList>
    </citation>
    <scope>NUCLEOTIDE SEQUENCE [LARGE SCALE GENOMIC DNA]</scope>
</reference>